<reference evidence="2" key="1">
    <citation type="journal article" date="2014" name="Int. J. Syst. Evol. Microbiol.">
        <title>Complete genome sequence of Corynebacterium casei LMG S-19264T (=DSM 44701T), isolated from a smear-ripened cheese.</title>
        <authorList>
            <consortium name="US DOE Joint Genome Institute (JGI-PGF)"/>
            <person name="Walter F."/>
            <person name="Albersmeier A."/>
            <person name="Kalinowski J."/>
            <person name="Ruckert C."/>
        </authorList>
    </citation>
    <scope>NUCLEOTIDE SEQUENCE</scope>
    <source>
        <strain evidence="2">VKM Ac-1940</strain>
    </source>
</reference>
<dbReference type="Proteomes" id="UP001142291">
    <property type="component" value="Unassembled WGS sequence"/>
</dbReference>
<dbReference type="Pfam" id="PF01590">
    <property type="entry name" value="GAF"/>
    <property type="match status" value="1"/>
</dbReference>
<comment type="caution">
    <text evidence="2">The sequence shown here is derived from an EMBL/GenBank/DDBJ whole genome shotgun (WGS) entry which is preliminary data.</text>
</comment>
<dbReference type="EMBL" id="BSER01000004">
    <property type="protein sequence ID" value="GLJ94727.1"/>
    <property type="molecule type" value="Genomic_DNA"/>
</dbReference>
<sequence>MPSSWSSRREVSPETSRLIIERAHDELVGGNAVDARLAQIRGLVRDSWRRSLAHLVGAEGLPPLDLTDDELDAYRSAHPLAGAMDMIRGLLQPDADAGVVVAVGDATGRLLWVEGDRRVRTLTGDMGFVAGANWSEEVVGTSAPGTALALGRSVQIHGAEHFNRLVQPWSCTAAPVHDPETRRLLGVIDVTGGPEAATPQAQLLVDATARAVEGELLVARLRARAAATAPIAVGRATSRGAARAPESATLRVLGRDRALLEVTGPTRETTSELSGRHAEILLMLAVHRQGLSAERLTELIYGTDAGEGSLRPEMVRLRKVLERLAPHLVPTSRPYRLPAELHTDASQVVSLLDRGAHRVALAAYRGPVLPESTAPGVEEFRDSVRLALREALMSEASVDVLLAYTDTTDGAEDADVLRLALRMLPVRSPRRAGLVARLEKLDS</sequence>
<evidence type="ECO:0000313" key="3">
    <source>
        <dbReference type="Proteomes" id="UP001142291"/>
    </source>
</evidence>
<dbReference type="Gene3D" id="3.30.450.40">
    <property type="match status" value="1"/>
</dbReference>
<evidence type="ECO:0000313" key="2">
    <source>
        <dbReference type="EMBL" id="GLJ94727.1"/>
    </source>
</evidence>
<keyword evidence="3" id="KW-1185">Reference proteome</keyword>
<organism evidence="2 3">
    <name type="scientific">Microbacterium dextranolyticum</name>
    <dbReference type="NCBI Taxonomy" id="36806"/>
    <lineage>
        <taxon>Bacteria</taxon>
        <taxon>Bacillati</taxon>
        <taxon>Actinomycetota</taxon>
        <taxon>Actinomycetes</taxon>
        <taxon>Micrococcales</taxon>
        <taxon>Microbacteriaceae</taxon>
        <taxon>Microbacterium</taxon>
    </lineage>
</organism>
<dbReference type="InterPro" id="IPR029016">
    <property type="entry name" value="GAF-like_dom_sf"/>
</dbReference>
<gene>
    <name evidence="2" type="ORF">GCM10017591_07890</name>
</gene>
<reference evidence="2" key="2">
    <citation type="submission" date="2023-01" db="EMBL/GenBank/DDBJ databases">
        <authorList>
            <person name="Sun Q."/>
            <person name="Evtushenko L."/>
        </authorList>
    </citation>
    <scope>NUCLEOTIDE SEQUENCE</scope>
    <source>
        <strain evidence="2">VKM Ac-1940</strain>
    </source>
</reference>
<dbReference type="AlphaFoldDB" id="A0A9W6M5F4"/>
<feature type="domain" description="GAF" evidence="1">
    <location>
        <begin position="112"/>
        <end position="214"/>
    </location>
</feature>
<accession>A0A9W6M5F4</accession>
<protein>
    <submittedName>
        <fullName evidence="2">Transcriptional regulator</fullName>
    </submittedName>
</protein>
<proteinExistence type="predicted"/>
<evidence type="ECO:0000259" key="1">
    <source>
        <dbReference type="Pfam" id="PF01590"/>
    </source>
</evidence>
<dbReference type="RefSeq" id="WP_204962455.1">
    <property type="nucleotide sequence ID" value="NZ_BAAAUR010000003.1"/>
</dbReference>
<dbReference type="InterPro" id="IPR003018">
    <property type="entry name" value="GAF"/>
</dbReference>
<name>A0A9W6M5F4_9MICO</name>